<feature type="chain" id="PRO_5040453900" description="Carboxylesterase type B domain-containing protein" evidence="1">
    <location>
        <begin position="19"/>
        <end position="519"/>
    </location>
</feature>
<name>A0A9N9KQC9_9HELO</name>
<protein>
    <recommendedName>
        <fullName evidence="2">Carboxylesterase type B domain-containing protein</fullName>
    </recommendedName>
</protein>
<evidence type="ECO:0000313" key="4">
    <source>
        <dbReference type="Proteomes" id="UP000696280"/>
    </source>
</evidence>
<dbReference type="SUPFAM" id="SSF53474">
    <property type="entry name" value="alpha/beta-Hydrolases"/>
    <property type="match status" value="1"/>
</dbReference>
<feature type="domain" description="Carboxylesterase type B" evidence="2">
    <location>
        <begin position="47"/>
        <end position="513"/>
    </location>
</feature>
<comment type="caution">
    <text evidence="3">The sequence shown here is derived from an EMBL/GenBank/DDBJ whole genome shotgun (WGS) entry which is preliminary data.</text>
</comment>
<organism evidence="3 4">
    <name type="scientific">Hymenoscyphus fraxineus</name>
    <dbReference type="NCBI Taxonomy" id="746836"/>
    <lineage>
        <taxon>Eukaryota</taxon>
        <taxon>Fungi</taxon>
        <taxon>Dikarya</taxon>
        <taxon>Ascomycota</taxon>
        <taxon>Pezizomycotina</taxon>
        <taxon>Leotiomycetes</taxon>
        <taxon>Helotiales</taxon>
        <taxon>Helotiaceae</taxon>
        <taxon>Hymenoscyphus</taxon>
    </lineage>
</organism>
<accession>A0A9N9KQC9</accession>
<keyword evidence="1" id="KW-0732">Signal</keyword>
<dbReference type="PANTHER" id="PTHR11559">
    <property type="entry name" value="CARBOXYLESTERASE"/>
    <property type="match status" value="1"/>
</dbReference>
<dbReference type="InterPro" id="IPR029058">
    <property type="entry name" value="AB_hydrolase_fold"/>
</dbReference>
<proteinExistence type="predicted"/>
<feature type="signal peptide" evidence="1">
    <location>
        <begin position="1"/>
        <end position="18"/>
    </location>
</feature>
<reference evidence="3" key="1">
    <citation type="submission" date="2021-07" db="EMBL/GenBank/DDBJ databases">
        <authorList>
            <person name="Durling M."/>
        </authorList>
    </citation>
    <scope>NUCLEOTIDE SEQUENCE</scope>
</reference>
<dbReference type="InterPro" id="IPR050309">
    <property type="entry name" value="Type-B_Carboxylest/Lipase"/>
</dbReference>
<gene>
    <name evidence="3" type="ORF">HYFRA_00003050</name>
</gene>
<dbReference type="EMBL" id="CAJVRL010000038">
    <property type="protein sequence ID" value="CAG8950833.1"/>
    <property type="molecule type" value="Genomic_DNA"/>
</dbReference>
<evidence type="ECO:0000259" key="2">
    <source>
        <dbReference type="Pfam" id="PF00135"/>
    </source>
</evidence>
<dbReference type="AlphaFoldDB" id="A0A9N9KQC9"/>
<dbReference type="Pfam" id="PF00135">
    <property type="entry name" value="COesterase"/>
    <property type="match status" value="1"/>
</dbReference>
<sequence length="519" mass="56883">MLLYPSLMLPWAVSLVAATTPRIDTEPPMPSVVLDYTTLIAAAGNSSIGYYKYQNIRYAQAPVSGLRWSKPQWPIPECSPNTGSLAAPDVACSTEEDCLFMDIWAPADAVGRNLPVMVFIHGGRFVRGAKSENSPEGLFDLSKDFIYVSYNYRLGMTGLASGVTLNHEGASSNVALWDVEHAFLWIRKYITNFGGNPEDVAAVGFSAGASQLLFQMTRFAGRGEQLFNKAWIMSPGYLPGAGNEQSESFWQNVSTAVGCAGGAVDCMRTVDFDTLNNAATNISTAFGYALQPRVDGDFVTDTYESLLYQNRFNFTGPLVINHEQHEINSVAWPSVNTTADIDTNLRIFFPSISDSVIAEIRKLYPEEDYSSPGLRFADMKQAWELTAHNLALTHALKNQTWNGMIALGPAVHGTDQNYYFYTTYTLTNTTIVGGGAGGGGGPGGDKSIDPVIAIKMQKYLISFVLTGDPNEMYLDDNIGWPLYDSSAEGTELVFNTTFSTQDDSLANEKSLFWNKALWY</sequence>
<evidence type="ECO:0000256" key="1">
    <source>
        <dbReference type="SAM" id="SignalP"/>
    </source>
</evidence>
<keyword evidence="4" id="KW-1185">Reference proteome</keyword>
<dbReference type="Gene3D" id="3.40.50.1820">
    <property type="entry name" value="alpha/beta hydrolase"/>
    <property type="match status" value="1"/>
</dbReference>
<dbReference type="OrthoDB" id="408631at2759"/>
<dbReference type="Proteomes" id="UP000696280">
    <property type="component" value="Unassembled WGS sequence"/>
</dbReference>
<evidence type="ECO:0000313" key="3">
    <source>
        <dbReference type="EMBL" id="CAG8950833.1"/>
    </source>
</evidence>
<dbReference type="InterPro" id="IPR002018">
    <property type="entry name" value="CarbesteraseB"/>
</dbReference>